<dbReference type="NCBIfam" id="TIGR03696">
    <property type="entry name" value="Rhs_assc_core"/>
    <property type="match status" value="1"/>
</dbReference>
<dbReference type="InterPro" id="IPR050708">
    <property type="entry name" value="T6SS_VgrG/RHS"/>
</dbReference>
<accession>A0A1H5FW88</accession>
<name>A0A1H5FW88_9PSED</name>
<dbReference type="PANTHER" id="PTHR32305:SF15">
    <property type="entry name" value="PROTEIN RHSA-RELATED"/>
    <property type="match status" value="1"/>
</dbReference>
<dbReference type="AlphaFoldDB" id="A0A1H5FW88"/>
<evidence type="ECO:0000313" key="2">
    <source>
        <dbReference type="Proteomes" id="UP000198985"/>
    </source>
</evidence>
<protein>
    <submittedName>
        <fullName evidence="1">Insecticidal toxin complex protein TccC</fullName>
    </submittedName>
</protein>
<dbReference type="EMBL" id="FNTY01000002">
    <property type="protein sequence ID" value="SEE07726.1"/>
    <property type="molecule type" value="Genomic_DNA"/>
</dbReference>
<dbReference type="PANTHER" id="PTHR32305">
    <property type="match status" value="1"/>
</dbReference>
<dbReference type="Gene3D" id="2.180.10.10">
    <property type="entry name" value="RHS repeat-associated core"/>
    <property type="match status" value="1"/>
</dbReference>
<sequence length="921" mass="102729">MHRHTPKLVVFEPRRLAVRSVDYYRGEEEADAESRVNHTVHDPAGRAIAQWDPRLFLNASAPANLVTIHGLSGTELCTLSVDAGLHVSLFGEAGQPVHSWDGRGSQHWMHYDNQLRLTALFEQAADGEAVCAERLTYAANDQAFVDHNQCGRLICHEDPAGAVLFNDYGLTGAVLEQERRFAKEPSPGFITHSRFNPLNDLLSRTDAQGNEQRFSQTVGGQLRAVDLRLNNTLEWLPMVSAIACNAHGQVEREVAGNGVITTLEYTAEDGRLQRLVSRLGQNEPLQDLRYTYDPVGNVLSIEDAALPIRYFANQRIEPVSHYWYDTLYRLIEATGWEAGSVNHGPSSALTADPATPGNYRQTYRYDAGNNLLELTHVGPQNHGHRLVAEAHSNRCLPVRDGLEPGEDDFRNGFDANGNLLSLQPGQTLSWDLRNQLREVRPVKRDAGPDDCECYDYGADGMRVRKVRSLQTNAQTVVIETRYLPGVEIRTHSGTGEVLHVIDVATGRGSVRVLHWEVGKPNEITNNQQRYSLTDHLGSSTLELDQDASLITQERYYPFGGTAWSNGMAVQVSYKTVRYSGKEQDATGFYYYGFRYYVSWLQRWLNPDPKGYADGINLFAFVSDNPLRYKDLKGAFGIDLNALTTEQKNAAGLDGERVAVADTLYSFDIVSEPVFGVQEVRGKTYKDLKRVDSSNAITRKFLPQPANQIDGLWGSPLEPDEMTAVVNKNRQLDVESQVKAAITAGIGRCGEYAWVSFYLLASAKTELPVFRVKAANNVDHGFVVLGDPRVLPFDKIVVADAWPIFPRAHTLDVGIFEVGSIIASATADADPKYQMDDAKLIERSQVEFPIVGTPQRYESIAGRSVYTQLFSVQDDFQGIDYKREGHRRGHFNALPTRYVFERVALLRDYNSFRSARGGGGHI</sequence>
<proteinExistence type="predicted"/>
<evidence type="ECO:0000313" key="1">
    <source>
        <dbReference type="EMBL" id="SEE07726.1"/>
    </source>
</evidence>
<gene>
    <name evidence="1" type="ORF">SAMN04490194_0926</name>
</gene>
<organism evidence="1 2">
    <name type="scientific">Pseudomonas migulae</name>
    <dbReference type="NCBI Taxonomy" id="78543"/>
    <lineage>
        <taxon>Bacteria</taxon>
        <taxon>Pseudomonadati</taxon>
        <taxon>Pseudomonadota</taxon>
        <taxon>Gammaproteobacteria</taxon>
        <taxon>Pseudomonadales</taxon>
        <taxon>Pseudomonadaceae</taxon>
        <taxon>Pseudomonas</taxon>
    </lineage>
</organism>
<dbReference type="InterPro" id="IPR022385">
    <property type="entry name" value="Rhs_assc_core"/>
</dbReference>
<reference evidence="1 2" key="1">
    <citation type="submission" date="2016-10" db="EMBL/GenBank/DDBJ databases">
        <authorList>
            <person name="de Groot N.N."/>
        </authorList>
    </citation>
    <scope>NUCLEOTIDE SEQUENCE [LARGE SCALE GENOMIC DNA]</scope>
    <source>
        <strain evidence="1 2">BS3662</strain>
    </source>
</reference>
<dbReference type="RefSeq" id="WP_235864398.1">
    <property type="nucleotide sequence ID" value="NZ_FNTY01000002.1"/>
</dbReference>
<dbReference type="Proteomes" id="UP000198985">
    <property type="component" value="Unassembled WGS sequence"/>
</dbReference>